<dbReference type="EMBL" id="AUBJ02000001">
    <property type="protein sequence ID" value="MCP2333494.1"/>
    <property type="molecule type" value="Genomic_DNA"/>
</dbReference>
<evidence type="ECO:0000259" key="3">
    <source>
        <dbReference type="Pfam" id="PF16751"/>
    </source>
</evidence>
<dbReference type="Proteomes" id="UP000791080">
    <property type="component" value="Unassembled WGS sequence"/>
</dbReference>
<keyword evidence="2" id="KW-1133">Transmembrane helix</keyword>
<reference evidence="4 5" key="1">
    <citation type="submission" date="2013-07" db="EMBL/GenBank/DDBJ databases">
        <authorList>
            <consortium name="DOE Joint Genome Institute"/>
            <person name="Reeve W."/>
            <person name="Huntemann M."/>
            <person name="Han J."/>
            <person name="Chen A."/>
            <person name="Kyrpides N."/>
            <person name="Mavromatis K."/>
            <person name="Markowitz V."/>
            <person name="Palaniappan K."/>
            <person name="Ivanova N."/>
            <person name="Schaumberg A."/>
            <person name="Pati A."/>
            <person name="Liolios K."/>
            <person name="Nordberg H.P."/>
            <person name="Cantor M.N."/>
            <person name="Hua S.X."/>
            <person name="Woyke T."/>
        </authorList>
    </citation>
    <scope>NUCLEOTIDE SEQUENCE [LARGE SCALE GENOMIC DNA]</scope>
    <source>
        <strain evidence="4 5">DSM 43889</strain>
    </source>
</reference>
<protein>
    <submittedName>
        <fullName evidence="4">Anti-sigma-D factor RsdA to sigma factor binding region</fullName>
    </submittedName>
</protein>
<feature type="transmembrane region" description="Helical" evidence="2">
    <location>
        <begin position="112"/>
        <end position="133"/>
    </location>
</feature>
<feature type="compositionally biased region" description="Acidic residues" evidence="1">
    <location>
        <begin position="245"/>
        <end position="255"/>
    </location>
</feature>
<feature type="compositionally biased region" description="Basic and acidic residues" evidence="1">
    <location>
        <begin position="13"/>
        <end position="37"/>
    </location>
</feature>
<feature type="compositionally biased region" description="Acidic residues" evidence="1">
    <location>
        <begin position="1"/>
        <end position="12"/>
    </location>
</feature>
<feature type="compositionally biased region" description="Pro residues" evidence="1">
    <location>
        <begin position="271"/>
        <end position="286"/>
    </location>
</feature>
<evidence type="ECO:0000256" key="1">
    <source>
        <dbReference type="SAM" id="MobiDB-lite"/>
    </source>
</evidence>
<reference evidence="4 5" key="2">
    <citation type="submission" date="2022-06" db="EMBL/GenBank/DDBJ databases">
        <title>Genomic Encyclopedia of Type Strains, Phase I: the one thousand microbial genomes (KMG-I) project.</title>
        <authorList>
            <person name="Kyrpides N."/>
        </authorList>
    </citation>
    <scope>NUCLEOTIDE SEQUENCE [LARGE SCALE GENOMIC DNA]</scope>
    <source>
        <strain evidence="4 5">DSM 43889</strain>
    </source>
</reference>
<keyword evidence="2" id="KW-0812">Transmembrane</keyword>
<evidence type="ECO:0000313" key="4">
    <source>
        <dbReference type="EMBL" id="MCP2333494.1"/>
    </source>
</evidence>
<sequence length="329" mass="34229">MGELDGQGDDEAERQRRSPDDAQPPKESINEGAEHIDLAAVQDDDALIDALNRGETEVAGQPIAERELGALLMAWRQDLDTDPLPETSRESIETAVAEWPTSLGTRRRRPMLVPLATAAAVLAIAFTGVGVAARDARPGDTLWGLTRVLYSEQAASVEAATTARSHLDLAQAALRAGEFSQAKEALEQARLSFDGIGAGEDKATLLALHERLLGELNDPDDGDGGPPSGSGDTSGNEPPPHIAESSEESASEEEPPVSVVTTTPETTTPSAPEPSDPSPTTPPSSPPDASDPDPTDSSAPDGSRSDEESPSVGNRISIVPGASPEDATS</sequence>
<dbReference type="RefSeq" id="WP_051314121.1">
    <property type="nucleotide sequence ID" value="NZ_AUBJ02000001.1"/>
</dbReference>
<comment type="caution">
    <text evidence="4">The sequence shown here is derived from an EMBL/GenBank/DDBJ whole genome shotgun (WGS) entry which is preliminary data.</text>
</comment>
<keyword evidence="5" id="KW-1185">Reference proteome</keyword>
<dbReference type="Pfam" id="PF16751">
    <property type="entry name" value="RsdA_SigD_bd"/>
    <property type="match status" value="1"/>
</dbReference>
<organism evidence="4 5">
    <name type="scientific">Actinoalloteichus caeruleus DSM 43889</name>
    <dbReference type="NCBI Taxonomy" id="1120930"/>
    <lineage>
        <taxon>Bacteria</taxon>
        <taxon>Bacillati</taxon>
        <taxon>Actinomycetota</taxon>
        <taxon>Actinomycetes</taxon>
        <taxon>Pseudonocardiales</taxon>
        <taxon>Pseudonocardiaceae</taxon>
        <taxon>Actinoalloteichus</taxon>
        <taxon>Actinoalloteichus cyanogriseus</taxon>
    </lineage>
</organism>
<dbReference type="Gene3D" id="6.10.250.1300">
    <property type="match status" value="1"/>
</dbReference>
<feature type="compositionally biased region" description="Low complexity" evidence="1">
    <location>
        <begin position="256"/>
        <end position="270"/>
    </location>
</feature>
<name>A0ABT1JMX0_ACTCY</name>
<gene>
    <name evidence="4" type="ORF">G443_003764</name>
</gene>
<proteinExistence type="predicted"/>
<keyword evidence="2" id="KW-0472">Membrane</keyword>
<feature type="region of interest" description="Disordered" evidence="1">
    <location>
        <begin position="1"/>
        <end position="37"/>
    </location>
</feature>
<dbReference type="InterPro" id="IPR031928">
    <property type="entry name" value="RsdA_SigD-bd"/>
</dbReference>
<evidence type="ECO:0000256" key="2">
    <source>
        <dbReference type="SAM" id="Phobius"/>
    </source>
</evidence>
<feature type="domain" description="Anti-sigma-D factor RsdA sigma factor binding region" evidence="3">
    <location>
        <begin position="37"/>
        <end position="83"/>
    </location>
</feature>
<feature type="region of interest" description="Disordered" evidence="1">
    <location>
        <begin position="215"/>
        <end position="329"/>
    </location>
</feature>
<evidence type="ECO:0000313" key="5">
    <source>
        <dbReference type="Proteomes" id="UP000791080"/>
    </source>
</evidence>
<accession>A0ABT1JMX0</accession>